<reference evidence="2 3" key="1">
    <citation type="journal article" date="2012" name="Genome Biol.">
        <title>Sequencing three crocodilian genomes to illuminate the evolution of archosaurs and amniotes.</title>
        <authorList>
            <person name="St John J.A."/>
            <person name="Braun E.L."/>
            <person name="Isberg S.R."/>
            <person name="Miles L.G."/>
            <person name="Chong A.Y."/>
            <person name="Gongora J."/>
            <person name="Dalzell P."/>
            <person name="Moran C."/>
            <person name="Bed'hom B."/>
            <person name="Abzhanov A."/>
            <person name="Burgess S.C."/>
            <person name="Cooksey A.M."/>
            <person name="Castoe T.A."/>
            <person name="Crawford N.G."/>
            <person name="Densmore L.D."/>
            <person name="Drew J.C."/>
            <person name="Edwards S.V."/>
            <person name="Faircloth B.C."/>
            <person name="Fujita M.K."/>
            <person name="Greenwold M.J."/>
            <person name="Hoffmann F.G."/>
            <person name="Howard J.M."/>
            <person name="Iguchi T."/>
            <person name="Janes D.E."/>
            <person name="Khan S.Y."/>
            <person name="Kohno S."/>
            <person name="de Koning A.J."/>
            <person name="Lance S.L."/>
            <person name="McCarthy F.M."/>
            <person name="McCormack J.E."/>
            <person name="Merchant M.E."/>
            <person name="Peterson D.G."/>
            <person name="Pollock D.D."/>
            <person name="Pourmand N."/>
            <person name="Raney B.J."/>
            <person name="Roessler K.A."/>
            <person name="Sanford J.R."/>
            <person name="Sawyer R.H."/>
            <person name="Schmidt C.J."/>
            <person name="Triplett E.W."/>
            <person name="Tuberville T.D."/>
            <person name="Venegas-Anaya M."/>
            <person name="Howard J.T."/>
            <person name="Jarvis E.D."/>
            <person name="Guillette L.J.Jr."/>
            <person name="Glenn T.C."/>
            <person name="Green R.E."/>
            <person name="Ray D.A."/>
        </authorList>
    </citation>
    <scope>NUCLEOTIDE SEQUENCE [LARGE SCALE GENOMIC DNA]</scope>
    <source>
        <strain evidence="2">KSC_2009_1</strain>
    </source>
</reference>
<dbReference type="EMBL" id="AKHW03004838">
    <property type="protein sequence ID" value="KYO28669.1"/>
    <property type="molecule type" value="Genomic_DNA"/>
</dbReference>
<proteinExistence type="predicted"/>
<dbReference type="Proteomes" id="UP000050525">
    <property type="component" value="Unassembled WGS sequence"/>
</dbReference>
<organism evidence="2 3">
    <name type="scientific">Alligator mississippiensis</name>
    <name type="common">American alligator</name>
    <dbReference type="NCBI Taxonomy" id="8496"/>
    <lineage>
        <taxon>Eukaryota</taxon>
        <taxon>Metazoa</taxon>
        <taxon>Chordata</taxon>
        <taxon>Craniata</taxon>
        <taxon>Vertebrata</taxon>
        <taxon>Euteleostomi</taxon>
        <taxon>Archelosauria</taxon>
        <taxon>Archosauria</taxon>
        <taxon>Crocodylia</taxon>
        <taxon>Alligatoridae</taxon>
        <taxon>Alligatorinae</taxon>
        <taxon>Alligator</taxon>
    </lineage>
</organism>
<comment type="caution">
    <text evidence="2">The sequence shown here is derived from an EMBL/GenBank/DDBJ whole genome shotgun (WGS) entry which is preliminary data.</text>
</comment>
<evidence type="ECO:0000313" key="2">
    <source>
        <dbReference type="EMBL" id="KYO28669.1"/>
    </source>
</evidence>
<evidence type="ECO:0000256" key="1">
    <source>
        <dbReference type="SAM" id="MobiDB-lite"/>
    </source>
</evidence>
<dbReference type="AlphaFoldDB" id="A0A151MW54"/>
<protein>
    <submittedName>
        <fullName evidence="2">Uncharacterized protein</fullName>
    </submittedName>
</protein>
<name>A0A151MW54_ALLMI</name>
<evidence type="ECO:0000313" key="3">
    <source>
        <dbReference type="Proteomes" id="UP000050525"/>
    </source>
</evidence>
<sequence>MQSWAWGHGVETCTEAVTLAEGFQLEPAEDKKLQVPVNVMVEEVSSDEVQEPVDCNGEQPKAHSADMPLEEAGQTEMLGPQDKPPLVPEEPLHCQESDGGLRTAREQGRVRESSLINARWLLEHASPWTHQSCGIE</sequence>
<gene>
    <name evidence="2" type="ORF">Y1Q_0000832</name>
</gene>
<accession>A0A151MW54</accession>
<feature type="region of interest" description="Disordered" evidence="1">
    <location>
        <begin position="44"/>
        <end position="109"/>
    </location>
</feature>
<keyword evidence="3" id="KW-1185">Reference proteome</keyword>